<proteinExistence type="predicted"/>
<dbReference type="PROSITE" id="PS51257">
    <property type="entry name" value="PROKAR_LIPOPROTEIN"/>
    <property type="match status" value="1"/>
</dbReference>
<evidence type="ECO:0008006" key="5">
    <source>
        <dbReference type="Google" id="ProtNLM"/>
    </source>
</evidence>
<dbReference type="Gene3D" id="3.30.70.80">
    <property type="entry name" value="Peptidase S8 propeptide/proteinase inhibitor I9"/>
    <property type="match status" value="1"/>
</dbReference>
<gene>
    <name evidence="3" type="ORF">IMZ28_08870</name>
</gene>
<dbReference type="KEGG" id="sinu:IMZ28_08870"/>
<keyword evidence="4" id="KW-1185">Reference proteome</keyword>
<dbReference type="Proteomes" id="UP000595074">
    <property type="component" value="Chromosome"/>
</dbReference>
<reference evidence="3 4" key="1">
    <citation type="submission" date="2020-10" db="EMBL/GenBank/DDBJ databases">
        <title>The genome of sulfurovum sp.</title>
        <authorList>
            <person name="Xie S."/>
            <person name="Shao Z."/>
            <person name="Jiang L."/>
        </authorList>
    </citation>
    <scope>NUCLEOTIDE SEQUENCE [LARGE SCALE GENOMIC DNA]</scope>
    <source>
        <strain evidence="3 4">ST-419</strain>
    </source>
</reference>
<accession>A0A7M1S3B7</accession>
<evidence type="ECO:0000313" key="3">
    <source>
        <dbReference type="EMBL" id="QOR61542.1"/>
    </source>
</evidence>
<evidence type="ECO:0000313" key="4">
    <source>
        <dbReference type="Proteomes" id="UP000595074"/>
    </source>
</evidence>
<feature type="region of interest" description="Disordered" evidence="1">
    <location>
        <begin position="107"/>
        <end position="129"/>
    </location>
</feature>
<feature type="chain" id="PRO_5029906627" description="Lipoprotein" evidence="2">
    <location>
        <begin position="24"/>
        <end position="129"/>
    </location>
</feature>
<dbReference type="InterPro" id="IPR037045">
    <property type="entry name" value="S8pro/Inhibitor_I9_sf"/>
</dbReference>
<organism evidence="3 4">
    <name type="scientific">Sulfurovum indicum</name>
    <dbReference type="NCBI Taxonomy" id="2779528"/>
    <lineage>
        <taxon>Bacteria</taxon>
        <taxon>Pseudomonadati</taxon>
        <taxon>Campylobacterota</taxon>
        <taxon>Epsilonproteobacteria</taxon>
        <taxon>Campylobacterales</taxon>
        <taxon>Sulfurovaceae</taxon>
        <taxon>Sulfurovum</taxon>
    </lineage>
</organism>
<feature type="signal peptide" evidence="2">
    <location>
        <begin position="1"/>
        <end position="23"/>
    </location>
</feature>
<dbReference type="AlphaFoldDB" id="A0A7M1S3B7"/>
<protein>
    <recommendedName>
        <fullName evidence="5">Lipoprotein</fullName>
    </recommendedName>
</protein>
<name>A0A7M1S3B7_9BACT</name>
<evidence type="ECO:0000256" key="1">
    <source>
        <dbReference type="SAM" id="MobiDB-lite"/>
    </source>
</evidence>
<evidence type="ECO:0000256" key="2">
    <source>
        <dbReference type="SAM" id="SignalP"/>
    </source>
</evidence>
<keyword evidence="2" id="KW-0732">Signal</keyword>
<dbReference type="RefSeq" id="WP_197548237.1">
    <property type="nucleotide sequence ID" value="NZ_CP063164.1"/>
</dbReference>
<dbReference type="EMBL" id="CP063164">
    <property type="protein sequence ID" value="QOR61542.1"/>
    <property type="molecule type" value="Genomic_DNA"/>
</dbReference>
<sequence>MKSIKYILILPCANMVLSGCSNTAPVQNHTPHAVVPQIKQEKRKQDQNKLAEAIVVFKKGMTIRDAEEVVVSYGMQVLKVYTAISESTRKPMLHIGSSLPMEEMMQKLRKDPRISSVSPNYKRDLYKSR</sequence>